<evidence type="ECO:0000256" key="1">
    <source>
        <dbReference type="SAM" id="MobiDB-lite"/>
    </source>
</evidence>
<comment type="caution">
    <text evidence="2">The sequence shown here is derived from an EMBL/GenBank/DDBJ whole genome shotgun (WGS) entry which is preliminary data.</text>
</comment>
<evidence type="ECO:0000313" key="2">
    <source>
        <dbReference type="EMBL" id="CAG8453053.1"/>
    </source>
</evidence>
<protein>
    <submittedName>
        <fullName evidence="2">3646_t:CDS:1</fullName>
    </submittedName>
</protein>
<name>A0A9N8VEX5_9GLOM</name>
<organism evidence="2 3">
    <name type="scientific">Ambispora leptoticha</name>
    <dbReference type="NCBI Taxonomy" id="144679"/>
    <lineage>
        <taxon>Eukaryota</taxon>
        <taxon>Fungi</taxon>
        <taxon>Fungi incertae sedis</taxon>
        <taxon>Mucoromycota</taxon>
        <taxon>Glomeromycotina</taxon>
        <taxon>Glomeromycetes</taxon>
        <taxon>Archaeosporales</taxon>
        <taxon>Ambisporaceae</taxon>
        <taxon>Ambispora</taxon>
    </lineage>
</organism>
<dbReference type="AlphaFoldDB" id="A0A9N8VEX5"/>
<feature type="compositionally biased region" description="Low complexity" evidence="1">
    <location>
        <begin position="34"/>
        <end position="53"/>
    </location>
</feature>
<sequence>MENETWEEICEWEVEDDLDLASRLTIRSINLNTDNDNNIDMLNPGLSSSSSSSEESEDEIYEFVETYQRPTYANILKGFPVMTNNKNLSTPKLATSSSCKTETNNNQLTTTTSRTVNYPTTEFSLSNESIYDKEKEKYRIQRRREQKEIAKTRDQRLAKLKVCQACRKARKKRKDKTDKRVDIIN</sequence>
<reference evidence="2" key="1">
    <citation type="submission" date="2021-06" db="EMBL/GenBank/DDBJ databases">
        <authorList>
            <person name="Kallberg Y."/>
            <person name="Tangrot J."/>
            <person name="Rosling A."/>
        </authorList>
    </citation>
    <scope>NUCLEOTIDE SEQUENCE</scope>
    <source>
        <strain evidence="2">FL130A</strain>
    </source>
</reference>
<dbReference type="EMBL" id="CAJVPS010000107">
    <property type="protein sequence ID" value="CAG8453053.1"/>
    <property type="molecule type" value="Genomic_DNA"/>
</dbReference>
<keyword evidence="3" id="KW-1185">Reference proteome</keyword>
<dbReference type="Proteomes" id="UP000789508">
    <property type="component" value="Unassembled WGS sequence"/>
</dbReference>
<feature type="region of interest" description="Disordered" evidence="1">
    <location>
        <begin position="34"/>
        <end position="58"/>
    </location>
</feature>
<evidence type="ECO:0000313" key="3">
    <source>
        <dbReference type="Proteomes" id="UP000789508"/>
    </source>
</evidence>
<dbReference type="OrthoDB" id="2493900at2759"/>
<gene>
    <name evidence="2" type="ORF">ALEPTO_LOCUS1122</name>
</gene>
<accession>A0A9N8VEX5</accession>
<proteinExistence type="predicted"/>